<dbReference type="GO" id="GO:1901909">
    <property type="term" value="P:diadenosine hexaphosphate catabolic process"/>
    <property type="evidence" value="ECO:0007669"/>
    <property type="project" value="TreeGrafter"/>
</dbReference>
<dbReference type="GO" id="GO:0046872">
    <property type="term" value="F:metal ion binding"/>
    <property type="evidence" value="ECO:0007669"/>
    <property type="project" value="UniProtKB-KW"/>
</dbReference>
<evidence type="ECO:0000313" key="6">
    <source>
        <dbReference type="Proteomes" id="UP001214415"/>
    </source>
</evidence>
<dbReference type="GO" id="GO:0005634">
    <property type="term" value="C:nucleus"/>
    <property type="evidence" value="ECO:0007669"/>
    <property type="project" value="TreeGrafter"/>
</dbReference>
<dbReference type="GO" id="GO:1901907">
    <property type="term" value="P:diadenosine pentaphosphate catabolic process"/>
    <property type="evidence" value="ECO:0007669"/>
    <property type="project" value="TreeGrafter"/>
</dbReference>
<organism evidence="5 6">
    <name type="scientific">Malassezia equina</name>
    <dbReference type="NCBI Taxonomy" id="1381935"/>
    <lineage>
        <taxon>Eukaryota</taxon>
        <taxon>Fungi</taxon>
        <taxon>Dikarya</taxon>
        <taxon>Basidiomycota</taxon>
        <taxon>Ustilaginomycotina</taxon>
        <taxon>Malasseziomycetes</taxon>
        <taxon>Malasseziales</taxon>
        <taxon>Malasseziaceae</taxon>
        <taxon>Malassezia</taxon>
    </lineage>
</organism>
<dbReference type="GO" id="GO:0008486">
    <property type="term" value="F:diphosphoinositol-polyphosphate diphosphatase activity"/>
    <property type="evidence" value="ECO:0007669"/>
    <property type="project" value="UniProtKB-EC"/>
</dbReference>
<dbReference type="PANTHER" id="PTHR12629">
    <property type="entry name" value="DIPHOSPHOINOSITOL POLYPHOSPHATE PHOSPHOHYDROLASE"/>
    <property type="match status" value="1"/>
</dbReference>
<dbReference type="EMBL" id="CP119902">
    <property type="protein sequence ID" value="WFD22828.1"/>
    <property type="molecule type" value="Genomic_DNA"/>
</dbReference>
<proteinExistence type="predicted"/>
<dbReference type="GO" id="GO:0000298">
    <property type="term" value="F:endopolyphosphatase activity"/>
    <property type="evidence" value="ECO:0007669"/>
    <property type="project" value="TreeGrafter"/>
</dbReference>
<evidence type="ECO:0000256" key="2">
    <source>
        <dbReference type="ARBA" id="ARBA00022801"/>
    </source>
</evidence>
<evidence type="ECO:0000256" key="3">
    <source>
        <dbReference type="SAM" id="MobiDB-lite"/>
    </source>
</evidence>
<dbReference type="GO" id="GO:0034431">
    <property type="term" value="F:bis(5'-adenosyl)-hexaphosphatase activity"/>
    <property type="evidence" value="ECO:0007669"/>
    <property type="project" value="TreeGrafter"/>
</dbReference>
<name>A0AAF0EC51_9BASI</name>
<dbReference type="GO" id="GO:0034432">
    <property type="term" value="F:bis(5'-adenosyl)-pentaphosphatase activity"/>
    <property type="evidence" value="ECO:0007669"/>
    <property type="project" value="TreeGrafter"/>
</dbReference>
<keyword evidence="2 5" id="KW-0378">Hydrolase</keyword>
<gene>
    <name evidence="5" type="ORF">MEQU1_001505</name>
</gene>
<dbReference type="AlphaFoldDB" id="A0AAF0EC51"/>
<dbReference type="GO" id="GO:1901911">
    <property type="term" value="P:adenosine 5'-(hexahydrogen pentaphosphate) catabolic process"/>
    <property type="evidence" value="ECO:0007669"/>
    <property type="project" value="TreeGrafter"/>
</dbReference>
<dbReference type="Pfam" id="PF00293">
    <property type="entry name" value="NUDIX"/>
    <property type="match status" value="1"/>
</dbReference>
<dbReference type="InterPro" id="IPR015797">
    <property type="entry name" value="NUDIX_hydrolase-like_dom_sf"/>
</dbReference>
<dbReference type="Gene3D" id="3.90.79.10">
    <property type="entry name" value="Nucleoside Triphosphate Pyrophosphohydrolase"/>
    <property type="match status" value="1"/>
</dbReference>
<dbReference type="EC" id="3.6.1.52" evidence="5"/>
<feature type="region of interest" description="Disordered" evidence="3">
    <location>
        <begin position="51"/>
        <end position="71"/>
    </location>
</feature>
<evidence type="ECO:0000256" key="1">
    <source>
        <dbReference type="ARBA" id="ARBA00022723"/>
    </source>
</evidence>
<protein>
    <submittedName>
        <fullName evidence="5">Diphosphoinositol-polyphosphate diphosphatase</fullName>
        <ecNumber evidence="5">3.6.1.52</ecNumber>
    </submittedName>
</protein>
<dbReference type="GO" id="GO:0005737">
    <property type="term" value="C:cytoplasm"/>
    <property type="evidence" value="ECO:0007669"/>
    <property type="project" value="TreeGrafter"/>
</dbReference>
<feature type="compositionally biased region" description="Basic and acidic residues" evidence="3">
    <location>
        <begin position="51"/>
        <end position="62"/>
    </location>
</feature>
<dbReference type="GO" id="GO:0071543">
    <property type="term" value="P:diphosphoinositol polyphosphate metabolic process"/>
    <property type="evidence" value="ECO:0007669"/>
    <property type="project" value="TreeGrafter"/>
</dbReference>
<accession>A0AAF0EC51</accession>
<feature type="domain" description="Nudix hydrolase" evidence="4">
    <location>
        <begin position="7"/>
        <end position="148"/>
    </location>
</feature>
<dbReference type="PROSITE" id="PS51462">
    <property type="entry name" value="NUDIX"/>
    <property type="match status" value="1"/>
</dbReference>
<keyword evidence="1" id="KW-0479">Metal-binding</keyword>
<dbReference type="Proteomes" id="UP001214415">
    <property type="component" value="Chromosome 3"/>
</dbReference>
<dbReference type="PANTHER" id="PTHR12629:SF0">
    <property type="entry name" value="DIPHOSPHOINOSITOL-POLYPHOSPHATE DIPHOSPHATASE"/>
    <property type="match status" value="1"/>
</dbReference>
<dbReference type="SUPFAM" id="SSF55811">
    <property type="entry name" value="Nudix"/>
    <property type="match status" value="1"/>
</dbReference>
<evidence type="ECO:0000259" key="4">
    <source>
        <dbReference type="PROSITE" id="PS51462"/>
    </source>
</evidence>
<keyword evidence="6" id="KW-1185">Reference proteome</keyword>
<sequence length="158" mass="17658">MGAPRAPRHVAIALAVRIDESKAGRDRVLVCLVTSRKHKHECVLPKGGVEKGESARAAAARELDEEDSEPIVIADTKPHATSPTSDVHDPTFVPHTLYSVHEFLVSDNACKDTWLESHERVRRWVPWDEAYKRVQWRRGMGEAMQRAALCASAYLPPT</sequence>
<reference evidence="5" key="1">
    <citation type="submission" date="2023-03" db="EMBL/GenBank/DDBJ databases">
        <title>Mating type loci evolution in Malassezia.</title>
        <authorList>
            <person name="Coelho M.A."/>
        </authorList>
    </citation>
    <scope>NUCLEOTIDE SEQUENCE</scope>
    <source>
        <strain evidence="5">CBS 12830</strain>
    </source>
</reference>
<dbReference type="InterPro" id="IPR000086">
    <property type="entry name" value="NUDIX_hydrolase_dom"/>
</dbReference>
<evidence type="ECO:0000313" key="5">
    <source>
        <dbReference type="EMBL" id="WFD22828.1"/>
    </source>
</evidence>